<evidence type="ECO:0000313" key="2">
    <source>
        <dbReference type="EMBL" id="MDP2538377.1"/>
    </source>
</evidence>
<organism evidence="2 3">
    <name type="scientific">Helicobacter cappadocius</name>
    <dbReference type="NCBI Taxonomy" id="3063998"/>
    <lineage>
        <taxon>Bacteria</taxon>
        <taxon>Pseudomonadati</taxon>
        <taxon>Campylobacterota</taxon>
        <taxon>Epsilonproteobacteria</taxon>
        <taxon>Campylobacterales</taxon>
        <taxon>Helicobacteraceae</taxon>
        <taxon>Helicobacter</taxon>
    </lineage>
</organism>
<dbReference type="GO" id="GO:0003824">
    <property type="term" value="F:catalytic activity"/>
    <property type="evidence" value="ECO:0007669"/>
    <property type="project" value="InterPro"/>
</dbReference>
<evidence type="ECO:0000313" key="3">
    <source>
        <dbReference type="Proteomes" id="UP001177258"/>
    </source>
</evidence>
<keyword evidence="4" id="KW-1185">Reference proteome</keyword>
<accession>A0AA90PQR5</accession>
<gene>
    <name evidence="1" type="ORF">Q5I04_01060</name>
    <name evidence="2" type="ORF">Q5I06_01060</name>
</gene>
<evidence type="ECO:0000313" key="4">
    <source>
        <dbReference type="Proteomes" id="UP001240777"/>
    </source>
</evidence>
<dbReference type="InterPro" id="IPR035994">
    <property type="entry name" value="Nucleoside_phosphorylase_sf"/>
</dbReference>
<evidence type="ECO:0000313" key="1">
    <source>
        <dbReference type="EMBL" id="MDO7252510.1"/>
    </source>
</evidence>
<dbReference type="EMBL" id="JAUYZK010000001">
    <property type="protein sequence ID" value="MDP2538377.1"/>
    <property type="molecule type" value="Genomic_DNA"/>
</dbReference>
<dbReference type="RefSeq" id="WP_305516351.1">
    <property type="nucleotide sequence ID" value="NZ_JAUPEV010000001.1"/>
</dbReference>
<dbReference type="EMBL" id="JAUPEV010000001">
    <property type="protein sequence ID" value="MDO7252510.1"/>
    <property type="molecule type" value="Genomic_DNA"/>
</dbReference>
<dbReference type="Gene3D" id="3.40.50.1580">
    <property type="entry name" value="Nucleoside phosphorylase domain"/>
    <property type="match status" value="1"/>
</dbReference>
<dbReference type="SUPFAM" id="SSF53167">
    <property type="entry name" value="Purine and uridine phosphorylases"/>
    <property type="match status" value="1"/>
</dbReference>
<dbReference type="GO" id="GO:0009116">
    <property type="term" value="P:nucleoside metabolic process"/>
    <property type="evidence" value="ECO:0007669"/>
    <property type="project" value="InterPro"/>
</dbReference>
<reference evidence="1 3" key="3">
    <citation type="journal article" date="2024" name="Syst. Appl. Microbiol.">
        <title>Helicobacter cappadocius sp. nov., from lizards: The first psychrotrophic Helicobacter species.</title>
        <authorList>
            <person name="Aydin F."/>
            <person name="Tarhane S."/>
            <person name="Karakaya E."/>
            <person name="Abay S."/>
            <person name="Kayman T."/>
            <person name="Guran O."/>
            <person name="Bozkurt E."/>
            <person name="Uzum N."/>
            <person name="Avci A."/>
            <person name="Olgun K."/>
            <person name="Jablonski D."/>
            <person name="Guran C."/>
            <person name="Burcin Saticioglu I."/>
        </authorList>
    </citation>
    <scope>NUCLEOTIDE SEQUENCE [LARGE SCALE GENOMIC DNA]</scope>
    <source>
        <strain evidence="1">Faydin-H75</strain>
        <strain evidence="3">faydin-H76</strain>
    </source>
</reference>
<dbReference type="Proteomes" id="UP001240777">
    <property type="component" value="Unassembled WGS sequence"/>
</dbReference>
<reference evidence="2 4" key="1">
    <citation type="submission" date="2023-07" db="EMBL/GenBank/DDBJ databases">
        <title>Unpublished Manusciprt.</title>
        <authorList>
            <person name="Aydin F."/>
            <person name="Tarhane S."/>
            <person name="Saticioglu I.B."/>
            <person name="Karakaya E."/>
            <person name="Abay S."/>
            <person name="Guran O."/>
            <person name="Bozkurt E."/>
            <person name="Uzum N."/>
            <person name="Olgun K."/>
            <person name="Jablonski D."/>
        </authorList>
    </citation>
    <scope>NUCLEOTIDE SEQUENCE</scope>
    <source>
        <strain evidence="4">faydin-H75</strain>
        <strain evidence="2">Faydin-H76</strain>
    </source>
</reference>
<sequence length="181" mass="20540">MFVCAGKVESFSFAKSIGIGMIESAINLTRICSREIVGEIIFIGSAGSYSYDIQPFEICLSTKATQIEMSYINTDTYTPIDNQIEMEFENVPRGTKNMIVNSSNYINTNLELSKKMVYAGIMLENMEFFSVLKVAQNFGIKSYGIFCVTNYCNDNAHKDFVQNHQKAKETIEEFIRNNYTL</sequence>
<comment type="caution">
    <text evidence="2">The sequence shown here is derived from an EMBL/GenBank/DDBJ whole genome shotgun (WGS) entry which is preliminary data.</text>
</comment>
<dbReference type="Proteomes" id="UP001177258">
    <property type="component" value="Unassembled WGS sequence"/>
</dbReference>
<protein>
    <submittedName>
        <fullName evidence="2">Purine-nucleoside phosphorylase</fullName>
    </submittedName>
</protein>
<name>A0AA90PQR5_9HELI</name>
<proteinExistence type="predicted"/>
<dbReference type="AlphaFoldDB" id="A0AA90PQR5"/>
<reference evidence="1" key="2">
    <citation type="submission" date="2023-07" db="EMBL/GenBank/DDBJ databases">
        <authorList>
            <person name="Aydin F."/>
            <person name="Tarhane S."/>
            <person name="Saticioglu I.B."/>
            <person name="Karakaya E."/>
            <person name="Abay S."/>
            <person name="Guran O."/>
            <person name="Bozkurt E."/>
            <person name="Uzum N."/>
            <person name="Olgun K."/>
            <person name="Jablonski D."/>
        </authorList>
    </citation>
    <scope>NUCLEOTIDE SEQUENCE</scope>
    <source>
        <strain evidence="1">Faydin-H75</strain>
    </source>
</reference>